<evidence type="ECO:0000313" key="9">
    <source>
        <dbReference type="Proteomes" id="UP000054018"/>
    </source>
</evidence>
<keyword evidence="9" id="KW-1185">Reference proteome</keyword>
<dbReference type="InterPro" id="IPR016158">
    <property type="entry name" value="Cullin_homology"/>
</dbReference>
<sequence length="833" mass="95492">MTLLQSYQFRLRKAFLHHVGKVDRRQCGRLLNVAEALFTLLSLPAKSKGFTACQYTVVDEGLASSRPNKTPRLDADSDPGSASRSRDLVKGKSVEKDGPLTVRIHDFVGERIGLYSPCDNSLARLKFCLRAMLTRESRDILPTTYEGVFNDCRVVVCAGAKGAALYNVLVMELDRSCCNLRNELGKAMDDEDSIDWLNGFVQVCAWFEGQVMLIRALLACLDRAHVLKTPGLSNIHDLAFTSFRRHVLDYTNIIDLIQAGVRDWLSWERNEGTENPRHIYIRDLVTHLVNYGAYSVIFERFVGEQTLAYFSEEAEKKIHQLGFTPERFLEHAAQRVAEERERALVVFQQTTVSLVERTARRGLLEGRLDWLASGAIEPLMKARAADQLNTAYTEFAAVEGLNILCREFKIYVQNVVANIIEDTEHEDTMVERLLEFKVFCEGALQTAFVDPQTKQPNRGFSYALTDAFAYGFKVRKNKPAELIAKHLDRLMRRGQRDMSDVEFDQLLDSVLGLYRYTDDKDVFRTFYHRALARRLLLERSASDDFEKAMLKKLKEKYDPEFGMGDHMFNDLALSRDLLHEHRARLAEGSPQRNLSVMVLQRSHWPFASRKKDVDLPLWMQSALAAYVELYKSKHQGRKLDWDHSIGTATLKSRFSSATKDLTVSLYQAVVLLLFNESVELGYKQILDATRMDEGELKRTLQSLACANKKVLRKQPVGKDVNETDIFYFNSEFTDPRAKVHINSIQAKETPEESTRTQSHIDSDRKHYLDAAIVRIMKAKKELTYEQLKTQTIEAVKSHFVPEVSVIKLRIAGLVEQEYLRRDEDDMNRYIYVA</sequence>
<dbReference type="Pfam" id="PF10557">
    <property type="entry name" value="Cullin_Nedd8"/>
    <property type="match status" value="1"/>
</dbReference>
<evidence type="ECO:0000259" key="7">
    <source>
        <dbReference type="PROSITE" id="PS50069"/>
    </source>
</evidence>
<evidence type="ECO:0000256" key="6">
    <source>
        <dbReference type="SAM" id="MobiDB-lite"/>
    </source>
</evidence>
<dbReference type="Gene3D" id="1.10.10.10">
    <property type="entry name" value="Winged helix-like DNA-binding domain superfamily/Winged helix DNA-binding domain"/>
    <property type="match status" value="1"/>
</dbReference>
<protein>
    <recommendedName>
        <fullName evidence="7">Cullin family profile domain-containing protein</fullName>
    </recommendedName>
</protein>
<dbReference type="EMBL" id="KN833870">
    <property type="protein sequence ID" value="KIK15971.1"/>
    <property type="molecule type" value="Genomic_DNA"/>
</dbReference>
<evidence type="ECO:0000256" key="3">
    <source>
        <dbReference type="ARBA" id="ARBA00022843"/>
    </source>
</evidence>
<dbReference type="GO" id="GO:0031625">
    <property type="term" value="F:ubiquitin protein ligase binding"/>
    <property type="evidence" value="ECO:0007669"/>
    <property type="project" value="InterPro"/>
</dbReference>
<reference evidence="8 9" key="1">
    <citation type="submission" date="2014-04" db="EMBL/GenBank/DDBJ databases">
        <authorList>
            <consortium name="DOE Joint Genome Institute"/>
            <person name="Kuo A."/>
            <person name="Kohler A."/>
            <person name="Costa M.D."/>
            <person name="Nagy L.G."/>
            <person name="Floudas D."/>
            <person name="Copeland A."/>
            <person name="Barry K.W."/>
            <person name="Cichocki N."/>
            <person name="Veneault-Fourrey C."/>
            <person name="LaButti K."/>
            <person name="Lindquist E.A."/>
            <person name="Lipzen A."/>
            <person name="Lundell T."/>
            <person name="Morin E."/>
            <person name="Murat C."/>
            <person name="Sun H."/>
            <person name="Tunlid A."/>
            <person name="Henrissat B."/>
            <person name="Grigoriev I.V."/>
            <person name="Hibbett D.S."/>
            <person name="Martin F."/>
            <person name="Nordberg H.P."/>
            <person name="Cantor M.N."/>
            <person name="Hua S.X."/>
        </authorList>
    </citation>
    <scope>NUCLEOTIDE SEQUENCE [LARGE SCALE GENOMIC DNA]</scope>
    <source>
        <strain evidence="8 9">441</strain>
    </source>
</reference>
<dbReference type="OrthoDB" id="27073at2759"/>
<keyword evidence="2" id="KW-1017">Isopeptide bond</keyword>
<dbReference type="Pfam" id="PF00888">
    <property type="entry name" value="Cullin"/>
    <property type="match status" value="1"/>
</dbReference>
<dbReference type="InterPro" id="IPR016159">
    <property type="entry name" value="Cullin_repeat-like_dom_sf"/>
</dbReference>
<dbReference type="STRING" id="765257.A0A0C9YH93"/>
<accession>A0A0C9YH93</accession>
<dbReference type="Pfam" id="PF26557">
    <property type="entry name" value="Cullin_AB"/>
    <property type="match status" value="1"/>
</dbReference>
<dbReference type="SUPFAM" id="SSF74788">
    <property type="entry name" value="Cullin repeat-like"/>
    <property type="match status" value="1"/>
</dbReference>
<dbReference type="HOGENOM" id="CLU_004747_7_0_1"/>
<evidence type="ECO:0000256" key="2">
    <source>
        <dbReference type="ARBA" id="ARBA00022499"/>
    </source>
</evidence>
<comment type="similarity">
    <text evidence="1 4 5">Belongs to the cullin family.</text>
</comment>
<evidence type="ECO:0000256" key="4">
    <source>
        <dbReference type="PROSITE-ProRule" id="PRU00330"/>
    </source>
</evidence>
<dbReference type="SMART" id="SM00182">
    <property type="entry name" value="CULLIN"/>
    <property type="match status" value="1"/>
</dbReference>
<dbReference type="InterPro" id="IPR019559">
    <property type="entry name" value="Cullin_neddylation_domain"/>
</dbReference>
<dbReference type="InterPro" id="IPR036390">
    <property type="entry name" value="WH_DNA-bd_sf"/>
</dbReference>
<dbReference type="Gene3D" id="3.30.230.130">
    <property type="entry name" value="Cullin, Chain C, Domain 2"/>
    <property type="match status" value="1"/>
</dbReference>
<dbReference type="InterPro" id="IPR059120">
    <property type="entry name" value="Cullin-like_AB"/>
</dbReference>
<keyword evidence="3" id="KW-0832">Ubl conjugation</keyword>
<reference evidence="9" key="2">
    <citation type="submission" date="2015-01" db="EMBL/GenBank/DDBJ databases">
        <title>Evolutionary Origins and Diversification of the Mycorrhizal Mutualists.</title>
        <authorList>
            <consortium name="DOE Joint Genome Institute"/>
            <consortium name="Mycorrhizal Genomics Consortium"/>
            <person name="Kohler A."/>
            <person name="Kuo A."/>
            <person name="Nagy L.G."/>
            <person name="Floudas D."/>
            <person name="Copeland A."/>
            <person name="Barry K.W."/>
            <person name="Cichocki N."/>
            <person name="Veneault-Fourrey C."/>
            <person name="LaButti K."/>
            <person name="Lindquist E.A."/>
            <person name="Lipzen A."/>
            <person name="Lundell T."/>
            <person name="Morin E."/>
            <person name="Murat C."/>
            <person name="Riley R."/>
            <person name="Ohm R."/>
            <person name="Sun H."/>
            <person name="Tunlid A."/>
            <person name="Henrissat B."/>
            <person name="Grigoriev I.V."/>
            <person name="Hibbett D.S."/>
            <person name="Martin F."/>
        </authorList>
    </citation>
    <scope>NUCLEOTIDE SEQUENCE [LARGE SCALE GENOMIC DNA]</scope>
    <source>
        <strain evidence="9">441</strain>
    </source>
</reference>
<evidence type="ECO:0000256" key="1">
    <source>
        <dbReference type="ARBA" id="ARBA00006019"/>
    </source>
</evidence>
<feature type="region of interest" description="Disordered" evidence="6">
    <location>
        <begin position="66"/>
        <end position="91"/>
    </location>
</feature>
<dbReference type="InterPro" id="IPR001373">
    <property type="entry name" value="Cullin_N"/>
</dbReference>
<dbReference type="AlphaFoldDB" id="A0A0C9YH93"/>
<dbReference type="PROSITE" id="PS50069">
    <property type="entry name" value="CULLIN_2"/>
    <property type="match status" value="1"/>
</dbReference>
<dbReference type="PANTHER" id="PTHR11932">
    <property type="entry name" value="CULLIN"/>
    <property type="match status" value="1"/>
</dbReference>
<dbReference type="InterPro" id="IPR045093">
    <property type="entry name" value="Cullin"/>
</dbReference>
<name>A0A0C9YH93_9AGAM</name>
<dbReference type="SUPFAM" id="SSF75632">
    <property type="entry name" value="Cullin homology domain"/>
    <property type="match status" value="1"/>
</dbReference>
<dbReference type="InterPro" id="IPR036317">
    <property type="entry name" value="Cullin_homology_sf"/>
</dbReference>
<proteinExistence type="inferred from homology"/>
<dbReference type="InterPro" id="IPR036388">
    <property type="entry name" value="WH-like_DNA-bd_sf"/>
</dbReference>
<dbReference type="SMART" id="SM00884">
    <property type="entry name" value="Cullin_Nedd8"/>
    <property type="match status" value="1"/>
</dbReference>
<dbReference type="Proteomes" id="UP000054018">
    <property type="component" value="Unassembled WGS sequence"/>
</dbReference>
<evidence type="ECO:0000313" key="8">
    <source>
        <dbReference type="EMBL" id="KIK15971.1"/>
    </source>
</evidence>
<organism evidence="8 9">
    <name type="scientific">Pisolithus microcarpus 441</name>
    <dbReference type="NCBI Taxonomy" id="765257"/>
    <lineage>
        <taxon>Eukaryota</taxon>
        <taxon>Fungi</taxon>
        <taxon>Dikarya</taxon>
        <taxon>Basidiomycota</taxon>
        <taxon>Agaricomycotina</taxon>
        <taxon>Agaricomycetes</taxon>
        <taxon>Agaricomycetidae</taxon>
        <taxon>Boletales</taxon>
        <taxon>Sclerodermatineae</taxon>
        <taxon>Pisolithaceae</taxon>
        <taxon>Pisolithus</taxon>
    </lineage>
</organism>
<gene>
    <name evidence="8" type="ORF">PISMIDRAFT_114154</name>
</gene>
<evidence type="ECO:0000256" key="5">
    <source>
        <dbReference type="RuleBase" id="RU003829"/>
    </source>
</evidence>
<dbReference type="FunFam" id="1.10.10.10:FF:000014">
    <property type="entry name" value="Cullin 1"/>
    <property type="match status" value="1"/>
</dbReference>
<dbReference type="GO" id="GO:0006511">
    <property type="term" value="P:ubiquitin-dependent protein catabolic process"/>
    <property type="evidence" value="ECO:0007669"/>
    <property type="project" value="InterPro"/>
</dbReference>
<feature type="domain" description="Cullin family profile" evidence="7">
    <location>
        <begin position="478"/>
        <end position="704"/>
    </location>
</feature>
<dbReference type="Gene3D" id="1.20.1310.10">
    <property type="entry name" value="Cullin Repeats"/>
    <property type="match status" value="4"/>
</dbReference>
<dbReference type="SUPFAM" id="SSF46785">
    <property type="entry name" value="Winged helix' DNA-binding domain"/>
    <property type="match status" value="1"/>
</dbReference>